<gene>
    <name evidence="1" type="ORF">AYBTSS11_LOCUS17799</name>
</gene>
<dbReference type="Gramene" id="rna-AYBTSS11_LOCUS17799">
    <property type="protein sequence ID" value="CAJ1958547.1"/>
    <property type="gene ID" value="gene-AYBTSS11_LOCUS17799"/>
</dbReference>
<evidence type="ECO:0000313" key="2">
    <source>
        <dbReference type="Proteomes" id="UP001189624"/>
    </source>
</evidence>
<dbReference type="AlphaFoldDB" id="A0AA86SH94"/>
<protein>
    <submittedName>
        <fullName evidence="1">Uncharacterized protein</fullName>
    </submittedName>
</protein>
<accession>A0AA86SH94</accession>
<dbReference type="EMBL" id="OY731402">
    <property type="protein sequence ID" value="CAJ1958547.1"/>
    <property type="molecule type" value="Genomic_DNA"/>
</dbReference>
<organism evidence="1 2">
    <name type="scientific">Sphenostylis stenocarpa</name>
    <dbReference type="NCBI Taxonomy" id="92480"/>
    <lineage>
        <taxon>Eukaryota</taxon>
        <taxon>Viridiplantae</taxon>
        <taxon>Streptophyta</taxon>
        <taxon>Embryophyta</taxon>
        <taxon>Tracheophyta</taxon>
        <taxon>Spermatophyta</taxon>
        <taxon>Magnoliopsida</taxon>
        <taxon>eudicotyledons</taxon>
        <taxon>Gunneridae</taxon>
        <taxon>Pentapetalae</taxon>
        <taxon>rosids</taxon>
        <taxon>fabids</taxon>
        <taxon>Fabales</taxon>
        <taxon>Fabaceae</taxon>
        <taxon>Papilionoideae</taxon>
        <taxon>50 kb inversion clade</taxon>
        <taxon>NPAAA clade</taxon>
        <taxon>indigoferoid/millettioid clade</taxon>
        <taxon>Phaseoleae</taxon>
        <taxon>Sphenostylis</taxon>
    </lineage>
</organism>
<keyword evidence="2" id="KW-1185">Reference proteome</keyword>
<dbReference type="Proteomes" id="UP001189624">
    <property type="component" value="Chromosome 5"/>
</dbReference>
<sequence>MALVKVQALTSHAYLAFFDSHYALTELTPSFLDLPRTLLNLPNLSVELTHHRIVQICWQHRERGSVVNNHAVISSAVHPRQHIRRQDSPLPYIYPDESNAVEIRMFRGRGLSWRRICVPRVNSREDDNVVVDNGTIFTMLPTSLYNAVVSEFD</sequence>
<name>A0AA86SH94_9FABA</name>
<proteinExistence type="predicted"/>
<evidence type="ECO:0000313" key="1">
    <source>
        <dbReference type="EMBL" id="CAJ1958547.1"/>
    </source>
</evidence>
<reference evidence="1" key="1">
    <citation type="submission" date="2023-10" db="EMBL/GenBank/DDBJ databases">
        <authorList>
            <person name="Domelevo Entfellner J.-B."/>
        </authorList>
    </citation>
    <scope>NUCLEOTIDE SEQUENCE</scope>
</reference>